<accession>A0A164W2Z6</accession>
<dbReference type="STRING" id="79200.A0A164W2Z6"/>
<dbReference type="Pfam" id="PF02365">
    <property type="entry name" value="NAM"/>
    <property type="match status" value="1"/>
</dbReference>
<evidence type="ECO:0000256" key="2">
    <source>
        <dbReference type="ARBA" id="ARBA00023125"/>
    </source>
</evidence>
<gene>
    <name evidence="6" type="ORF">DCAR_021419</name>
    <name evidence="7" type="ORF">DCAR_0624866</name>
</gene>
<dbReference type="InterPro" id="IPR036093">
    <property type="entry name" value="NAC_dom_sf"/>
</dbReference>
<evidence type="ECO:0000259" key="5">
    <source>
        <dbReference type="PROSITE" id="PS51005"/>
    </source>
</evidence>
<sequence length="219" mass="25186">MDKLNFVKDGAVNLPPGFRFQPTDEEIVFQYLARRVTSSPLPASVIPDIENIFNYDPWTLPGDVEEDKYFFSKREDKYRNGNRSNRASASGYWKATGLDKHITFPTRRNIKQPIMGMRKTLVFYRGKHPHSSRSNWIMHEYRLLQSLNNQNCMKQMGDWVLCHIFSKNDDAMAGSLCYDESSYCTSSSTSFCMGSSVMADQQGSSYESDHEETSTAYNM</sequence>
<keyword evidence="8" id="KW-1185">Reference proteome</keyword>
<dbReference type="OMA" id="CKADPWH"/>
<evidence type="ECO:0000313" key="6">
    <source>
        <dbReference type="EMBL" id="KZM91216.1"/>
    </source>
</evidence>
<dbReference type="GO" id="GO:0003677">
    <property type="term" value="F:DNA binding"/>
    <property type="evidence" value="ECO:0007669"/>
    <property type="project" value="UniProtKB-KW"/>
</dbReference>
<dbReference type="EMBL" id="LNRQ01000006">
    <property type="protein sequence ID" value="KZM91216.1"/>
    <property type="molecule type" value="Genomic_DNA"/>
</dbReference>
<keyword evidence="2" id="KW-0238">DNA-binding</keyword>
<reference evidence="6" key="1">
    <citation type="journal article" date="2016" name="Nat. Genet.">
        <title>A high-quality carrot genome assembly provides new insights into carotenoid accumulation and asterid genome evolution.</title>
        <authorList>
            <person name="Iorizzo M."/>
            <person name="Ellison S."/>
            <person name="Senalik D."/>
            <person name="Zeng P."/>
            <person name="Satapoomin P."/>
            <person name="Huang J."/>
            <person name="Bowman M."/>
            <person name="Iovene M."/>
            <person name="Sanseverino W."/>
            <person name="Cavagnaro P."/>
            <person name="Yildiz M."/>
            <person name="Macko-Podgorni A."/>
            <person name="Moranska E."/>
            <person name="Grzebelus E."/>
            <person name="Grzebelus D."/>
            <person name="Ashrafi H."/>
            <person name="Zheng Z."/>
            <person name="Cheng S."/>
            <person name="Spooner D."/>
            <person name="Van Deynze A."/>
            <person name="Simon P."/>
        </authorList>
    </citation>
    <scope>NUCLEOTIDE SEQUENCE [LARGE SCALE GENOMIC DNA]</scope>
    <source>
        <tissue evidence="6">Leaf</tissue>
    </source>
</reference>
<reference evidence="7" key="2">
    <citation type="submission" date="2022-03" db="EMBL/GenBank/DDBJ databases">
        <title>Draft title - Genomic analysis of global carrot germplasm unveils the trajectory of domestication and the origin of high carotenoid orange carrot.</title>
        <authorList>
            <person name="Iorizzo M."/>
            <person name="Ellison S."/>
            <person name="Senalik D."/>
            <person name="Macko-Podgorni A."/>
            <person name="Grzebelus D."/>
            <person name="Bostan H."/>
            <person name="Rolling W."/>
            <person name="Curaba J."/>
            <person name="Simon P."/>
        </authorList>
    </citation>
    <scope>NUCLEOTIDE SEQUENCE</scope>
    <source>
        <tissue evidence="7">Leaf</tissue>
    </source>
</reference>
<dbReference type="OrthoDB" id="1871428at2759"/>
<name>A0A164W2Z6_DAUCS</name>
<dbReference type="Proteomes" id="UP000077755">
    <property type="component" value="Chromosome 6"/>
</dbReference>
<dbReference type="InterPro" id="IPR003441">
    <property type="entry name" value="NAC-dom"/>
</dbReference>
<keyword evidence="3" id="KW-0804">Transcription</keyword>
<proteinExistence type="predicted"/>
<keyword evidence="1" id="KW-0805">Transcription regulation</keyword>
<evidence type="ECO:0000313" key="8">
    <source>
        <dbReference type="Proteomes" id="UP000077755"/>
    </source>
</evidence>
<dbReference type="KEGG" id="dcr:108226582"/>
<dbReference type="GO" id="GO:0006355">
    <property type="term" value="P:regulation of DNA-templated transcription"/>
    <property type="evidence" value="ECO:0007669"/>
    <property type="project" value="InterPro"/>
</dbReference>
<dbReference type="SUPFAM" id="SSF101941">
    <property type="entry name" value="NAC domain"/>
    <property type="match status" value="1"/>
</dbReference>
<dbReference type="PANTHER" id="PTHR31744">
    <property type="entry name" value="PROTEIN CUP-SHAPED COTYLEDON 2-RELATED"/>
    <property type="match status" value="1"/>
</dbReference>
<dbReference type="Gramene" id="KZM91216">
    <property type="protein sequence ID" value="KZM91216"/>
    <property type="gene ID" value="DCAR_021419"/>
</dbReference>
<dbReference type="PANTHER" id="PTHR31744:SF93">
    <property type="entry name" value="NAC DOMAIN-CONTAINING PROTEIN"/>
    <property type="match status" value="1"/>
</dbReference>
<protein>
    <recommendedName>
        <fullName evidence="5">NAC domain-containing protein</fullName>
    </recommendedName>
</protein>
<dbReference type="PROSITE" id="PS51005">
    <property type="entry name" value="NAC"/>
    <property type="match status" value="1"/>
</dbReference>
<organism evidence="6">
    <name type="scientific">Daucus carota subsp. sativus</name>
    <name type="common">Carrot</name>
    <dbReference type="NCBI Taxonomy" id="79200"/>
    <lineage>
        <taxon>Eukaryota</taxon>
        <taxon>Viridiplantae</taxon>
        <taxon>Streptophyta</taxon>
        <taxon>Embryophyta</taxon>
        <taxon>Tracheophyta</taxon>
        <taxon>Spermatophyta</taxon>
        <taxon>Magnoliopsida</taxon>
        <taxon>eudicotyledons</taxon>
        <taxon>Gunneridae</taxon>
        <taxon>Pentapetalae</taxon>
        <taxon>asterids</taxon>
        <taxon>campanulids</taxon>
        <taxon>Apiales</taxon>
        <taxon>Apiaceae</taxon>
        <taxon>Apioideae</taxon>
        <taxon>Scandiceae</taxon>
        <taxon>Daucinae</taxon>
        <taxon>Daucus</taxon>
        <taxon>Daucus sect. Daucus</taxon>
    </lineage>
</organism>
<dbReference type="AlphaFoldDB" id="A0A164W2Z6"/>
<evidence type="ECO:0000256" key="1">
    <source>
        <dbReference type="ARBA" id="ARBA00023015"/>
    </source>
</evidence>
<keyword evidence="4" id="KW-0539">Nucleus</keyword>
<dbReference type="Gene3D" id="2.170.150.80">
    <property type="entry name" value="NAC domain"/>
    <property type="match status" value="1"/>
</dbReference>
<feature type="domain" description="NAC" evidence="5">
    <location>
        <begin position="14"/>
        <end position="167"/>
    </location>
</feature>
<evidence type="ECO:0000256" key="4">
    <source>
        <dbReference type="ARBA" id="ARBA00023242"/>
    </source>
</evidence>
<evidence type="ECO:0000256" key="3">
    <source>
        <dbReference type="ARBA" id="ARBA00023163"/>
    </source>
</evidence>
<dbReference type="EMBL" id="CP093348">
    <property type="protein sequence ID" value="WOH05450.1"/>
    <property type="molecule type" value="Genomic_DNA"/>
</dbReference>
<evidence type="ECO:0000313" key="7">
    <source>
        <dbReference type="EMBL" id="WOH05450.1"/>
    </source>
</evidence>